<feature type="transmembrane region" description="Helical" evidence="11">
    <location>
        <begin position="1454"/>
        <end position="1472"/>
    </location>
</feature>
<protein>
    <submittedName>
        <fullName evidence="12">Uncharacterized protein</fullName>
    </submittedName>
</protein>
<dbReference type="Gene3D" id="3.40.50.300">
    <property type="entry name" value="P-loop containing nucleotide triphosphate hydrolases"/>
    <property type="match status" value="2"/>
</dbReference>
<feature type="compositionally biased region" description="Basic and acidic residues" evidence="10">
    <location>
        <begin position="801"/>
        <end position="815"/>
    </location>
</feature>
<dbReference type="InterPro" id="IPR013525">
    <property type="entry name" value="ABC2_TM"/>
</dbReference>
<dbReference type="RefSeq" id="XP_031857958.1">
    <property type="nucleotide sequence ID" value="XM_032007790.1"/>
</dbReference>
<dbReference type="InterPro" id="IPR034001">
    <property type="entry name" value="ABCG_PDR_1"/>
</dbReference>
<keyword evidence="5" id="KW-0547">Nucleotide-binding</keyword>
<evidence type="ECO:0000256" key="7">
    <source>
        <dbReference type="ARBA" id="ARBA00022989"/>
    </source>
</evidence>
<dbReference type="SUPFAM" id="SSF52540">
    <property type="entry name" value="P-loop containing nucleoside triphosphate hydrolases"/>
    <property type="match status" value="2"/>
</dbReference>
<feature type="region of interest" description="Disordered" evidence="10">
    <location>
        <begin position="25"/>
        <end position="48"/>
    </location>
</feature>
<dbReference type="SMART" id="SM00382">
    <property type="entry name" value="AAA"/>
    <property type="match status" value="2"/>
</dbReference>
<dbReference type="InterPro" id="IPR029481">
    <property type="entry name" value="ABC_trans_N"/>
</dbReference>
<keyword evidence="13" id="KW-1185">Reference proteome</keyword>
<evidence type="ECO:0000256" key="11">
    <source>
        <dbReference type="SAM" id="Phobius"/>
    </source>
</evidence>
<evidence type="ECO:0000313" key="13">
    <source>
        <dbReference type="Proteomes" id="UP000322225"/>
    </source>
</evidence>
<feature type="transmembrane region" description="Helical" evidence="11">
    <location>
        <begin position="1211"/>
        <end position="1235"/>
    </location>
</feature>
<dbReference type="Pfam" id="PF01061">
    <property type="entry name" value="ABC2_membrane"/>
    <property type="match status" value="2"/>
</dbReference>
<evidence type="ECO:0000313" key="12">
    <source>
        <dbReference type="EMBL" id="WWD21415.1"/>
    </source>
</evidence>
<dbReference type="GO" id="GO:0016020">
    <property type="term" value="C:membrane"/>
    <property type="evidence" value="ECO:0007669"/>
    <property type="project" value="UniProtKB-SubCell"/>
</dbReference>
<feature type="transmembrane region" description="Helical" evidence="11">
    <location>
        <begin position="1178"/>
        <end position="1199"/>
    </location>
</feature>
<keyword evidence="3" id="KW-0813">Transport</keyword>
<dbReference type="InterPro" id="IPR003593">
    <property type="entry name" value="AAA+_ATPase"/>
</dbReference>
<sequence>MSVGIGDYNFAQEAPELGRVLSRVTSAPADHSNHSEKPDPAPTTRQQRDHEIADLARQMSRVSVHGGQSHDIFNYNKDSDLDPFSDNFNARKWVKEMSRLSQESSPRRTAGISFTGMSVHGFGSDADYQKTVSNIGLSLLSSTRDLISNRKRKVHILNDMDGVLESGEMLVVLGPPGSGCTTLLKTIAGEMNGIFLNDEAEINYRGITPKQMHSQFRGEAIYTAEVDVHFPGMTVGETLQFAAEARAPRNPPGGLSRIEFATHYRDVIMSVFGIGHTINTKVGNDYIRGVSGGERKRVSISEAALAGAPLQCWDNSTRGLDSANAIEFCKTLRMQAEYLGTTAVVAIYQSPQSAYDLFDKVSVLYEGEQIFFGKADEAKPFFVEMGFDCPLQQTTPDFLTSLTSASERKARPGFEHRVPNTPKEFVQRWKESEAYAKLRREIASFNERHPVGGERYEEFLVSRRAQQSKRTRATSPYTLSYGQQIKLCVARGFWRLRADPSLTLTQLFGNFVMGLIISSVFYNLQPTTDSFYQRGSLLFFAVLLNAFGAALEILTLYAQRPIVEKHARYAFYHPSAEAFASMLVDMPYKVLNCIFFNLILYFMTNLRREPGPFFFYLMINFFATLTMSMIFRTIGSVSRQFVAAMTPASAIMIGLVVYTGFAIPVTKMRGWSRWINYIDPIAYAFESLMVNEFHGRDFSCSTYVPPAAFPAYANVGAANRICSVVGATAGSNSVNGDTYLSLSFAYSHSNKWRNFGILLAFMFFFFATYIGATEVITEKQSKGEILVYPKGQIPKALRSSKKGDSESNDSNEKVKPSNGSESSGGASTAIIQRQTSIFSWRDVVYDIKIKKETRRILDHVDGWVKPGTLTALMGVSGAGKTTLLDVLATRVTMGVVTGEMLVDGHQRDVSFQRKTGYVQQQDIHLQTSTVREALRFSALLRQPKQVSKDEKFRYVEEVLKLLEMDGYADAVVGVPGTGLNVEQRKRLTIGVELVAKPELLLFLDEPTSGLDSQTSWNILQLLRKLTENGQAILCTIHQPSAILFENFDRLLFLAKGGKTVYFGEVGKESHILIDYFVRNGATAPPPGENPAEWMLAAIGAAPGSHTNVDWHQQWLDSHERTLVHKELDRLKQERPPAKETTGMTKADKAAYSEFAAGFGTQFVVVLKRVFEQYWRTPSYIYSKFFLAVASSLFIGFSFFKADTSQLGLQSQLFSAFMSFLIFGQLVQQIMPNFVVQRSLYESRERPSKTYDWKVFILSNIVVEIPWSILVGTLYFFCWYYPIGYYRNAVPTHTVNVRGALMWLYMQTFFLFTSTFATAIVAGMDLAETAGNIAQLMFSLCLIFNGVLVVYNSLPGFWKFMYRVSPFTYLVEGLLAVAVADTKVVCSNTELLHFDPPSGQTCRAYLTQYISLAGGYLTDDNATSNCEFCSIDSTNTFLANFNIKYSHRWRNFGLMWVYIIVNVIAAIGFYWLVRVPKKAGKEKSTSERADLTAVSREKSRETGKVSQ</sequence>
<feature type="transmembrane region" description="Helical" evidence="11">
    <location>
        <begin position="755"/>
        <end position="772"/>
    </location>
</feature>
<feature type="transmembrane region" description="Helical" evidence="11">
    <location>
        <begin position="507"/>
        <end position="524"/>
    </location>
</feature>
<dbReference type="InterPro" id="IPR027417">
    <property type="entry name" value="P-loop_NTPase"/>
</dbReference>
<dbReference type="PANTHER" id="PTHR19241">
    <property type="entry name" value="ATP-BINDING CASSETTE TRANSPORTER"/>
    <property type="match status" value="1"/>
</dbReference>
<reference evidence="12" key="1">
    <citation type="submission" date="2017-08" db="EMBL/GenBank/DDBJ databases">
        <authorList>
            <person name="Cuomo C."/>
            <person name="Billmyre B."/>
            <person name="Heitman J."/>
        </authorList>
    </citation>
    <scope>NUCLEOTIDE SEQUENCE</scope>
    <source>
        <strain evidence="12">CBS 12478</strain>
    </source>
</reference>
<gene>
    <name evidence="12" type="ORF">CI109_105900</name>
</gene>
<dbReference type="GeneID" id="43591961"/>
<dbReference type="CDD" id="cd03233">
    <property type="entry name" value="ABCG_PDR_domain1"/>
    <property type="match status" value="1"/>
</dbReference>
<dbReference type="GO" id="GO:0140359">
    <property type="term" value="F:ABC-type transporter activity"/>
    <property type="evidence" value="ECO:0007669"/>
    <property type="project" value="InterPro"/>
</dbReference>
<name>A0A5M6BSQ3_9TREE</name>
<evidence type="ECO:0000256" key="1">
    <source>
        <dbReference type="ARBA" id="ARBA00004141"/>
    </source>
</evidence>
<accession>A0A5M6BSQ3</accession>
<keyword evidence="6" id="KW-0067">ATP-binding</keyword>
<comment type="similarity">
    <text evidence="2">Belongs to the ABC transporter superfamily. ABCG family. PDR (TC 3.A.1.205) subfamily.</text>
</comment>
<feature type="region of interest" description="Disordered" evidence="10">
    <location>
        <begin position="1477"/>
        <end position="1506"/>
    </location>
</feature>
<keyword evidence="4 11" id="KW-0812">Transmembrane</keyword>
<dbReference type="GO" id="GO:0005524">
    <property type="term" value="F:ATP binding"/>
    <property type="evidence" value="ECO:0007669"/>
    <property type="project" value="UniProtKB-KW"/>
</dbReference>
<comment type="catalytic activity">
    <reaction evidence="9">
        <text>itraconazole(in) + ATP + H2O = itraconazole(out) + ADP + phosphate + H(+)</text>
        <dbReference type="Rhea" id="RHEA:33503"/>
        <dbReference type="ChEBI" id="CHEBI:6076"/>
        <dbReference type="ChEBI" id="CHEBI:15377"/>
        <dbReference type="ChEBI" id="CHEBI:15378"/>
        <dbReference type="ChEBI" id="CHEBI:30616"/>
        <dbReference type="ChEBI" id="CHEBI:43474"/>
        <dbReference type="ChEBI" id="CHEBI:456216"/>
    </reaction>
    <physiologicalReaction direction="left-to-right" evidence="9">
        <dbReference type="Rhea" id="RHEA:33504"/>
    </physiologicalReaction>
</comment>
<dbReference type="Pfam" id="PF19055">
    <property type="entry name" value="ABC2_membrane_7"/>
    <property type="match status" value="1"/>
</dbReference>
<keyword evidence="7 11" id="KW-1133">Transmembrane helix</keyword>
<feature type="transmembrane region" description="Helical" evidence="11">
    <location>
        <begin position="613"/>
        <end position="635"/>
    </location>
</feature>
<feature type="region of interest" description="Disordered" evidence="10">
    <location>
        <begin position="796"/>
        <end position="827"/>
    </location>
</feature>
<dbReference type="InterPro" id="IPR010929">
    <property type="entry name" value="PDR_CDR_ABC"/>
</dbReference>
<evidence type="ECO:0000256" key="2">
    <source>
        <dbReference type="ARBA" id="ARBA00006012"/>
    </source>
</evidence>
<dbReference type="PROSITE" id="PS50893">
    <property type="entry name" value="ABC_TRANSPORTER_2"/>
    <property type="match status" value="2"/>
</dbReference>
<evidence type="ECO:0000256" key="4">
    <source>
        <dbReference type="ARBA" id="ARBA00022692"/>
    </source>
</evidence>
<dbReference type="Pfam" id="PF14510">
    <property type="entry name" value="ABC_trans_N"/>
    <property type="match status" value="1"/>
</dbReference>
<feature type="transmembrane region" description="Helical" evidence="11">
    <location>
        <begin position="578"/>
        <end position="601"/>
    </location>
</feature>
<dbReference type="OrthoDB" id="245989at2759"/>
<evidence type="ECO:0000256" key="6">
    <source>
        <dbReference type="ARBA" id="ARBA00022840"/>
    </source>
</evidence>
<dbReference type="InterPro" id="IPR017871">
    <property type="entry name" value="ABC_transporter-like_CS"/>
</dbReference>
<dbReference type="InterPro" id="IPR003439">
    <property type="entry name" value="ABC_transporter-like_ATP-bd"/>
</dbReference>
<evidence type="ECO:0000256" key="8">
    <source>
        <dbReference type="ARBA" id="ARBA00023136"/>
    </source>
</evidence>
<dbReference type="Pfam" id="PF00005">
    <property type="entry name" value="ABC_tran"/>
    <property type="match status" value="2"/>
</dbReference>
<comment type="subcellular location">
    <subcellularLocation>
        <location evidence="1">Membrane</location>
        <topology evidence="1">Multi-pass membrane protein</topology>
    </subcellularLocation>
</comment>
<dbReference type="Proteomes" id="UP000322225">
    <property type="component" value="Chromosome 11"/>
</dbReference>
<dbReference type="KEGG" id="ksn:43591961"/>
<feature type="transmembrane region" description="Helical" evidence="11">
    <location>
        <begin position="536"/>
        <end position="558"/>
    </location>
</feature>
<dbReference type="CDD" id="cd03232">
    <property type="entry name" value="ABCG_PDR_domain2"/>
    <property type="match status" value="1"/>
</dbReference>
<dbReference type="EMBL" id="CP144061">
    <property type="protein sequence ID" value="WWD21415.1"/>
    <property type="molecule type" value="Genomic_DNA"/>
</dbReference>
<reference evidence="12" key="2">
    <citation type="submission" date="2024-01" db="EMBL/GenBank/DDBJ databases">
        <title>Comparative genomics of Cryptococcus and Kwoniella reveals pathogenesis evolution and contrasting modes of karyotype evolution via chromosome fusion or intercentromeric recombination.</title>
        <authorList>
            <person name="Coelho M.A."/>
            <person name="David-Palma M."/>
            <person name="Shea T."/>
            <person name="Bowers K."/>
            <person name="McGinley-Smith S."/>
            <person name="Mohammad A.W."/>
            <person name="Gnirke A."/>
            <person name="Yurkov A.M."/>
            <person name="Nowrousian M."/>
            <person name="Sun S."/>
            <person name="Cuomo C.A."/>
            <person name="Heitman J."/>
        </authorList>
    </citation>
    <scope>NUCLEOTIDE SEQUENCE</scope>
    <source>
        <strain evidence="12">CBS 12478</strain>
    </source>
</reference>
<organism evidence="12 13">
    <name type="scientific">Kwoniella shandongensis</name>
    <dbReference type="NCBI Taxonomy" id="1734106"/>
    <lineage>
        <taxon>Eukaryota</taxon>
        <taxon>Fungi</taxon>
        <taxon>Dikarya</taxon>
        <taxon>Basidiomycota</taxon>
        <taxon>Agaricomycotina</taxon>
        <taxon>Tremellomycetes</taxon>
        <taxon>Tremellales</taxon>
        <taxon>Cryptococcaceae</taxon>
        <taxon>Kwoniella</taxon>
    </lineage>
</organism>
<dbReference type="PROSITE" id="PS00211">
    <property type="entry name" value="ABC_TRANSPORTER_1"/>
    <property type="match status" value="1"/>
</dbReference>
<proteinExistence type="inferred from homology"/>
<feature type="transmembrane region" description="Helical" evidence="11">
    <location>
        <begin position="1149"/>
        <end position="1166"/>
    </location>
</feature>
<evidence type="ECO:0000256" key="3">
    <source>
        <dbReference type="ARBA" id="ARBA00022448"/>
    </source>
</evidence>
<keyword evidence="8 11" id="KW-0472">Membrane</keyword>
<feature type="transmembrane region" description="Helical" evidence="11">
    <location>
        <begin position="1335"/>
        <end position="1353"/>
    </location>
</feature>
<feature type="transmembrane region" description="Helical" evidence="11">
    <location>
        <begin position="1256"/>
        <end position="1281"/>
    </location>
</feature>
<feature type="transmembrane region" description="Helical" evidence="11">
    <location>
        <begin position="1301"/>
        <end position="1323"/>
    </location>
</feature>
<dbReference type="Pfam" id="PF06422">
    <property type="entry name" value="PDR_CDR"/>
    <property type="match status" value="2"/>
</dbReference>
<dbReference type="GO" id="GO:0016887">
    <property type="term" value="F:ATP hydrolysis activity"/>
    <property type="evidence" value="ECO:0007669"/>
    <property type="project" value="InterPro"/>
</dbReference>
<evidence type="ECO:0000256" key="9">
    <source>
        <dbReference type="ARBA" id="ARBA00051750"/>
    </source>
</evidence>
<feature type="compositionally biased region" description="Polar residues" evidence="10">
    <location>
        <begin position="817"/>
        <end position="827"/>
    </location>
</feature>
<dbReference type="InterPro" id="IPR034003">
    <property type="entry name" value="ABCG_PDR_2"/>
</dbReference>
<dbReference type="FunFam" id="3.40.50.300:FF:000054">
    <property type="entry name" value="ABC multidrug transporter atrF"/>
    <property type="match status" value="1"/>
</dbReference>
<dbReference type="InterPro" id="IPR043926">
    <property type="entry name" value="ABCG_dom"/>
</dbReference>
<evidence type="ECO:0000256" key="5">
    <source>
        <dbReference type="ARBA" id="ARBA00022741"/>
    </source>
</evidence>
<evidence type="ECO:0000256" key="10">
    <source>
        <dbReference type="SAM" id="MobiDB-lite"/>
    </source>
</evidence>
<feature type="transmembrane region" description="Helical" evidence="11">
    <location>
        <begin position="641"/>
        <end position="663"/>
    </location>
</feature>
<feature type="compositionally biased region" description="Basic and acidic residues" evidence="10">
    <location>
        <begin position="1478"/>
        <end position="1506"/>
    </location>
</feature>